<sequence>MTNGIATLWKPVVNVCDLAEGERFWSALTGLTPTSRHGDDSGEVYAVLDDPDADGDAPWLLLQLVPGDQSTWIGGTHLDLRVDDVALAVRRTEAIGGVTVKPPALYPSDDAAYLEWAVMQDPFGNRFCFVKWPLA</sequence>
<evidence type="ECO:0000313" key="2">
    <source>
        <dbReference type="EMBL" id="RYP84580.1"/>
    </source>
</evidence>
<organism evidence="2 3">
    <name type="scientific">Nocardioides guangzhouensis</name>
    <dbReference type="NCBI Taxonomy" id="2497878"/>
    <lineage>
        <taxon>Bacteria</taxon>
        <taxon>Bacillati</taxon>
        <taxon>Actinomycetota</taxon>
        <taxon>Actinomycetes</taxon>
        <taxon>Propionibacteriales</taxon>
        <taxon>Nocardioidaceae</taxon>
        <taxon>Nocardioides</taxon>
    </lineage>
</organism>
<reference evidence="2 3" key="1">
    <citation type="submission" date="2019-01" db="EMBL/GenBank/DDBJ databases">
        <title>Nocardioides guangzhouensis sp. nov., an actinobacterium isolated from soil.</title>
        <authorList>
            <person name="Fu Y."/>
            <person name="Cai Y."/>
            <person name="Lin Z."/>
            <person name="Chen P."/>
        </authorList>
    </citation>
    <scope>NUCLEOTIDE SEQUENCE [LARGE SCALE GENOMIC DNA]</scope>
    <source>
        <strain evidence="2 3">130</strain>
    </source>
</reference>
<dbReference type="EMBL" id="SDKM01000022">
    <property type="protein sequence ID" value="RYP84580.1"/>
    <property type="molecule type" value="Genomic_DNA"/>
</dbReference>
<gene>
    <name evidence="2" type="ORF">EKO23_15040</name>
</gene>
<evidence type="ECO:0000259" key="1">
    <source>
        <dbReference type="PROSITE" id="PS51819"/>
    </source>
</evidence>
<dbReference type="SUPFAM" id="SSF54593">
    <property type="entry name" value="Glyoxalase/Bleomycin resistance protein/Dihydroxybiphenyl dioxygenase"/>
    <property type="match status" value="1"/>
</dbReference>
<dbReference type="Proteomes" id="UP000295198">
    <property type="component" value="Unassembled WGS sequence"/>
</dbReference>
<dbReference type="AlphaFoldDB" id="A0A4Q4Z9I7"/>
<accession>A0A4Q4Z9I7</accession>
<dbReference type="InterPro" id="IPR037523">
    <property type="entry name" value="VOC_core"/>
</dbReference>
<evidence type="ECO:0000313" key="3">
    <source>
        <dbReference type="Proteomes" id="UP000295198"/>
    </source>
</evidence>
<name>A0A4Q4Z9I7_9ACTN</name>
<dbReference type="PROSITE" id="PS51819">
    <property type="entry name" value="VOC"/>
    <property type="match status" value="1"/>
</dbReference>
<comment type="caution">
    <text evidence="2">The sequence shown here is derived from an EMBL/GenBank/DDBJ whole genome shotgun (WGS) entry which is preliminary data.</text>
</comment>
<dbReference type="OrthoDB" id="3823476at2"/>
<proteinExistence type="predicted"/>
<protein>
    <recommendedName>
        <fullName evidence="1">VOC domain-containing protein</fullName>
    </recommendedName>
</protein>
<keyword evidence="3" id="KW-1185">Reference proteome</keyword>
<dbReference type="InterPro" id="IPR029068">
    <property type="entry name" value="Glyas_Bleomycin-R_OHBP_Dase"/>
</dbReference>
<dbReference type="RefSeq" id="WP_134718709.1">
    <property type="nucleotide sequence ID" value="NZ_SDKM01000022.1"/>
</dbReference>
<feature type="domain" description="VOC" evidence="1">
    <location>
        <begin position="7"/>
        <end position="132"/>
    </location>
</feature>
<dbReference type="InterPro" id="IPR041581">
    <property type="entry name" value="Glyoxalase_6"/>
</dbReference>
<dbReference type="Pfam" id="PF18029">
    <property type="entry name" value="Glyoxalase_6"/>
    <property type="match status" value="1"/>
</dbReference>
<dbReference type="Gene3D" id="3.10.180.10">
    <property type="entry name" value="2,3-Dihydroxybiphenyl 1,2-Dioxygenase, domain 1"/>
    <property type="match status" value="1"/>
</dbReference>